<dbReference type="Proteomes" id="UP001372834">
    <property type="component" value="Unassembled WGS sequence"/>
</dbReference>
<dbReference type="GO" id="GO:0000978">
    <property type="term" value="F:RNA polymerase II cis-regulatory region sequence-specific DNA binding"/>
    <property type="evidence" value="ECO:0007669"/>
    <property type="project" value="TreeGrafter"/>
</dbReference>
<dbReference type="Pfam" id="PF25340">
    <property type="entry name" value="BCD_RFX"/>
    <property type="match status" value="1"/>
</dbReference>
<dbReference type="GO" id="GO:0000981">
    <property type="term" value="F:DNA-binding transcription factor activity, RNA polymerase II-specific"/>
    <property type="evidence" value="ECO:0007669"/>
    <property type="project" value="TreeGrafter"/>
</dbReference>
<evidence type="ECO:0000259" key="1">
    <source>
        <dbReference type="Pfam" id="PF25340"/>
    </source>
</evidence>
<dbReference type="EMBL" id="JAWJWE010000005">
    <property type="protein sequence ID" value="KAK6634714.1"/>
    <property type="molecule type" value="Genomic_DNA"/>
</dbReference>
<sequence length="503" mass="58223">MEKIRKNGDGKKVPDKNCKQFKTFEVTAVSVSRNKGNLKVWPNFPNMKEIPFPPHVSQEKVSSFIIMYHTHCQRIFDTIVRGTLDEAYQFFEHFWQGVPSHLSDLLNTNTVVNMVGVCDSILYRTISTVLMPSVLKRCSENLIHMIQNFADKLENWINSALTDVPENLKTVKLKRKRFCMILRRQMLLYQLTHTAQVVLNNCEMMNHINNDWKRINLGPITKQALLFTENTNDDLVETINYINGYWVNFKELIERQAAIEEFTEIVESIVHRCIVEMSEKKQMPLRKVAKTFILLWHVIESLISRDMTIHSAASFGSFHLIQTMFDEYMHYLVEMLHSEDVTKYLLKNVTLDVLPNLDSNWNEYNDGNCFDLFDTTSNIRAITNLSDEGLEVLQDDLQNNSFSFYTSGPEFGFSKSNTPQTECSFISNQCEYTNERDEGPDGKFNNSTAFTEAIPLQEFNTGDTNCIEFSAGIFCQEALQYSSHNMQYQGSNYCEEETFECLG</sequence>
<dbReference type="InterPro" id="IPR039779">
    <property type="entry name" value="RFX-like"/>
</dbReference>
<gene>
    <name evidence="2" type="ORF">RUM43_012116</name>
</gene>
<dbReference type="InterPro" id="IPR057321">
    <property type="entry name" value="RFX1-4/6/8-like_BCD"/>
</dbReference>
<dbReference type="AlphaFoldDB" id="A0AAN8PUI3"/>
<evidence type="ECO:0000313" key="2">
    <source>
        <dbReference type="EMBL" id="KAK6634714.1"/>
    </source>
</evidence>
<dbReference type="PANTHER" id="PTHR12619">
    <property type="entry name" value="RFX TRANSCRIPTION FACTOR FAMILY"/>
    <property type="match status" value="1"/>
</dbReference>
<evidence type="ECO:0000313" key="3">
    <source>
        <dbReference type="Proteomes" id="UP001372834"/>
    </source>
</evidence>
<protein>
    <recommendedName>
        <fullName evidence="1">RFX1-4/6/8-like BCD domain-containing protein</fullName>
    </recommendedName>
</protein>
<reference evidence="2 3" key="1">
    <citation type="submission" date="2023-10" db="EMBL/GenBank/DDBJ databases">
        <title>Genomes of two closely related lineages of the louse Polyplax serrata with different host specificities.</title>
        <authorList>
            <person name="Martinu J."/>
            <person name="Tarabai H."/>
            <person name="Stefka J."/>
            <person name="Hypsa V."/>
        </authorList>
    </citation>
    <scope>NUCLEOTIDE SEQUENCE [LARGE SCALE GENOMIC DNA]</scope>
    <source>
        <strain evidence="2">HR10_N</strain>
    </source>
</reference>
<feature type="domain" description="RFX1-4/6/8-like BCD" evidence="1">
    <location>
        <begin position="64"/>
        <end position="339"/>
    </location>
</feature>
<comment type="caution">
    <text evidence="2">The sequence shown here is derived from an EMBL/GenBank/DDBJ whole genome shotgun (WGS) entry which is preliminary data.</text>
</comment>
<proteinExistence type="predicted"/>
<organism evidence="2 3">
    <name type="scientific">Polyplax serrata</name>
    <name type="common">Common mouse louse</name>
    <dbReference type="NCBI Taxonomy" id="468196"/>
    <lineage>
        <taxon>Eukaryota</taxon>
        <taxon>Metazoa</taxon>
        <taxon>Ecdysozoa</taxon>
        <taxon>Arthropoda</taxon>
        <taxon>Hexapoda</taxon>
        <taxon>Insecta</taxon>
        <taxon>Pterygota</taxon>
        <taxon>Neoptera</taxon>
        <taxon>Paraneoptera</taxon>
        <taxon>Psocodea</taxon>
        <taxon>Troctomorpha</taxon>
        <taxon>Phthiraptera</taxon>
        <taxon>Anoplura</taxon>
        <taxon>Polyplacidae</taxon>
        <taxon>Polyplax</taxon>
    </lineage>
</organism>
<accession>A0AAN8PUI3</accession>
<name>A0AAN8PUI3_POLSC</name>
<dbReference type="PANTHER" id="PTHR12619:SF5">
    <property type="entry name" value="TRANSCRIPTION FACTOR RFX4"/>
    <property type="match status" value="1"/>
</dbReference>